<dbReference type="NCBIfam" id="TIGR01870">
    <property type="entry name" value="cas_TM1810_Csm2"/>
    <property type="match status" value="1"/>
</dbReference>
<evidence type="ECO:0000256" key="1">
    <source>
        <dbReference type="ARBA" id="ARBA00003640"/>
    </source>
</evidence>
<keyword evidence="5" id="KW-0051">Antiviral defense</keyword>
<dbReference type="AlphaFoldDB" id="A0A519BIS3"/>
<keyword evidence="4" id="KW-0694">RNA-binding</keyword>
<dbReference type="Proteomes" id="UP000316562">
    <property type="component" value="Unassembled WGS sequence"/>
</dbReference>
<comment type="similarity">
    <text evidence="2">Belongs to the CRISPR-associated Csm2 family.</text>
</comment>
<evidence type="ECO:0000313" key="8">
    <source>
        <dbReference type="EMBL" id="RZD17171.1"/>
    </source>
</evidence>
<feature type="region of interest" description="Disordered" evidence="7">
    <location>
        <begin position="1"/>
        <end position="31"/>
    </location>
</feature>
<dbReference type="EMBL" id="SGBC01000001">
    <property type="protein sequence ID" value="RZD17171.1"/>
    <property type="molecule type" value="Genomic_DNA"/>
</dbReference>
<gene>
    <name evidence="8" type="primary">csm2</name>
    <name evidence="8" type="ORF">EVJ46_02780</name>
</gene>
<evidence type="ECO:0000313" key="9">
    <source>
        <dbReference type="Proteomes" id="UP000316562"/>
    </source>
</evidence>
<dbReference type="GO" id="GO:0051607">
    <property type="term" value="P:defense response to virus"/>
    <property type="evidence" value="ECO:0007669"/>
    <property type="project" value="UniProtKB-KW"/>
</dbReference>
<comment type="caution">
    <text evidence="8">The sequence shown here is derived from an EMBL/GenBank/DDBJ whole genome shotgun (WGS) entry which is preliminary data.</text>
</comment>
<evidence type="ECO:0000256" key="4">
    <source>
        <dbReference type="ARBA" id="ARBA00022884"/>
    </source>
</evidence>
<evidence type="ECO:0000256" key="5">
    <source>
        <dbReference type="ARBA" id="ARBA00023118"/>
    </source>
</evidence>
<name>A0A519BIS3_ACIG2</name>
<sequence>MDNKFGNKSYNNNPKNQSSQNSNSHNRHEQYSKKVLDADSKNFINSIKYYDEIGEAKNINVNLFSEKAEEIVNQIAKRGSTCTGKEGQNKITQLRRFYNDILTIKNKIEYSKNPELEFQKELPYIKMIAAKANYACQRDHITMFLNEFIKHNVLNLVKTNKDYNIFCTLFESIIAYSTGTLPK</sequence>
<evidence type="ECO:0000256" key="3">
    <source>
        <dbReference type="ARBA" id="ARBA00016118"/>
    </source>
</evidence>
<reference evidence="8 9" key="1">
    <citation type="journal article" date="2019" name="ISME J.">
        <title>Insights into ecological role of a new deltaproteobacterial order Candidatus Acidulodesulfobacterales by metagenomics and metatranscriptomics.</title>
        <authorList>
            <person name="Tan S."/>
            <person name="Liu J."/>
            <person name="Fang Y."/>
            <person name="Hedlund B.P."/>
            <person name="Lian Z.H."/>
            <person name="Huang L.Y."/>
            <person name="Li J.T."/>
            <person name="Huang L.N."/>
            <person name="Li W.J."/>
            <person name="Jiang H.C."/>
            <person name="Dong H.L."/>
            <person name="Shu W.S."/>
        </authorList>
    </citation>
    <scope>NUCLEOTIDE SEQUENCE [LARGE SCALE GENOMIC DNA]</scope>
    <source>
        <strain evidence="8">AP2</strain>
    </source>
</reference>
<dbReference type="Pfam" id="PF03750">
    <property type="entry name" value="Csm2_III-A"/>
    <property type="match status" value="1"/>
</dbReference>
<feature type="compositionally biased region" description="Low complexity" evidence="7">
    <location>
        <begin position="7"/>
        <end position="24"/>
    </location>
</feature>
<evidence type="ECO:0000256" key="7">
    <source>
        <dbReference type="SAM" id="MobiDB-lite"/>
    </source>
</evidence>
<evidence type="ECO:0000256" key="6">
    <source>
        <dbReference type="ARBA" id="ARBA00031723"/>
    </source>
</evidence>
<dbReference type="GO" id="GO:0003723">
    <property type="term" value="F:RNA binding"/>
    <property type="evidence" value="ECO:0007669"/>
    <property type="project" value="UniProtKB-KW"/>
</dbReference>
<dbReference type="InterPro" id="IPR010149">
    <property type="entry name" value="CRISPR-assoc_prot_Csm2_III-A"/>
</dbReference>
<protein>
    <recommendedName>
        <fullName evidence="3">CRISPR system Cms protein Csm2</fullName>
    </recommendedName>
    <alternativeName>
        <fullName evidence="6">CRISPR type III A-associated protein Csm2</fullName>
    </alternativeName>
</protein>
<proteinExistence type="inferred from homology"/>
<comment type="function">
    <text evidence="1">This subunit may be involved in monitoring complementarity of crRNA and target RNA.</text>
</comment>
<evidence type="ECO:0000256" key="2">
    <source>
        <dbReference type="ARBA" id="ARBA00006896"/>
    </source>
</evidence>
<accession>A0A519BIS3</accession>
<organism evidence="8 9">
    <name type="scientific">Acididesulfobacter guangdongensis</name>
    <dbReference type="NCBI Taxonomy" id="2597225"/>
    <lineage>
        <taxon>Bacteria</taxon>
        <taxon>Deltaproteobacteria</taxon>
        <taxon>Candidatus Acidulodesulfobacterales</taxon>
        <taxon>Candidatus Acididesulfobacter</taxon>
    </lineage>
</organism>